<evidence type="ECO:0000313" key="2">
    <source>
        <dbReference type="EMBL" id="GEN13334.1"/>
    </source>
</evidence>
<comment type="caution">
    <text evidence="2">The sequence shown here is derived from an EMBL/GenBank/DDBJ whole genome shotgun (WGS) entry which is preliminary data.</text>
</comment>
<accession>A0A511TGN3</accession>
<feature type="signal peptide" evidence="1">
    <location>
        <begin position="1"/>
        <end position="23"/>
    </location>
</feature>
<keyword evidence="1" id="KW-0732">Signal</keyword>
<dbReference type="EMBL" id="FOIB01000017">
    <property type="protein sequence ID" value="SEU41714.1"/>
    <property type="molecule type" value="Genomic_DNA"/>
</dbReference>
<dbReference type="Proteomes" id="UP000321514">
    <property type="component" value="Unassembled WGS sequence"/>
</dbReference>
<reference evidence="2 5" key="2">
    <citation type="submission" date="2019-07" db="EMBL/GenBank/DDBJ databases">
        <title>Whole genome shotgun sequence of Myxococcus fulvus NBRC 100333.</title>
        <authorList>
            <person name="Hosoyama A."/>
            <person name="Uohara A."/>
            <person name="Ohji S."/>
            <person name="Ichikawa N."/>
        </authorList>
    </citation>
    <scope>NUCLEOTIDE SEQUENCE [LARGE SCALE GENOMIC DNA]</scope>
    <source>
        <strain evidence="2 5">NBRC 100333</strain>
    </source>
</reference>
<evidence type="ECO:0000313" key="3">
    <source>
        <dbReference type="EMBL" id="SEU41714.1"/>
    </source>
</evidence>
<sequence>MNLHSLRHGLLSGLVALPFLAHAQEDTTPSPFLDPATEVEVDRWTRSLNLALRGQSFSFDESPAGFPLFAVNMEQQLFRYLSLYGGFHLKVNLDTFGGQVGTRVFFSQRFHEGVFVSAQASHSLIEVDSRTDGTRTSFGGVVGYSHAMSRRWLFSVGAGAQTTRTRTETSSPSTFAPCIFLYCKQAAPAQEGVSETQSVEPVLHLATTLRF</sequence>
<dbReference type="STRING" id="1334629.MFUL124B02_00605"/>
<evidence type="ECO:0008006" key="6">
    <source>
        <dbReference type="Google" id="ProtNLM"/>
    </source>
</evidence>
<evidence type="ECO:0000256" key="1">
    <source>
        <dbReference type="SAM" id="SignalP"/>
    </source>
</evidence>
<organism evidence="2 5">
    <name type="scientific">Myxococcus fulvus</name>
    <dbReference type="NCBI Taxonomy" id="33"/>
    <lineage>
        <taxon>Bacteria</taxon>
        <taxon>Pseudomonadati</taxon>
        <taxon>Myxococcota</taxon>
        <taxon>Myxococcia</taxon>
        <taxon>Myxococcales</taxon>
        <taxon>Cystobacterineae</taxon>
        <taxon>Myxococcaceae</taxon>
        <taxon>Myxococcus</taxon>
    </lineage>
</organism>
<dbReference type="OrthoDB" id="5518315at2"/>
<proteinExistence type="predicted"/>
<evidence type="ECO:0000313" key="4">
    <source>
        <dbReference type="Proteomes" id="UP000183760"/>
    </source>
</evidence>
<protein>
    <recommendedName>
        <fullName evidence="6">Outer membrane protein beta-barrel domain-containing protein</fullName>
    </recommendedName>
</protein>
<dbReference type="EMBL" id="BJXR01000078">
    <property type="protein sequence ID" value="GEN13334.1"/>
    <property type="molecule type" value="Genomic_DNA"/>
</dbReference>
<evidence type="ECO:0000313" key="5">
    <source>
        <dbReference type="Proteomes" id="UP000321514"/>
    </source>
</evidence>
<dbReference type="AlphaFoldDB" id="A0A511TGN3"/>
<dbReference type="RefSeq" id="WP_074959257.1">
    <property type="nucleotide sequence ID" value="NZ_BJXR01000078.1"/>
</dbReference>
<dbReference type="InterPro" id="IPR036709">
    <property type="entry name" value="Autotransporte_beta_dom_sf"/>
</dbReference>
<keyword evidence="4" id="KW-1185">Reference proteome</keyword>
<reference evidence="3 4" key="1">
    <citation type="submission" date="2016-10" db="EMBL/GenBank/DDBJ databases">
        <authorList>
            <person name="Varghese N."/>
            <person name="Submissions S."/>
        </authorList>
    </citation>
    <scope>NUCLEOTIDE SEQUENCE [LARGE SCALE GENOMIC DNA]</scope>
    <source>
        <strain evidence="3 4">DSM 16525</strain>
    </source>
</reference>
<gene>
    <name evidence="2" type="ORF">MFU01_83710</name>
    <name evidence="3" type="ORF">SAMN05443572_11759</name>
</gene>
<feature type="chain" id="PRO_5022822000" description="Outer membrane protein beta-barrel domain-containing protein" evidence="1">
    <location>
        <begin position="24"/>
        <end position="211"/>
    </location>
</feature>
<name>A0A511TGN3_MYXFU</name>
<dbReference type="SUPFAM" id="SSF103515">
    <property type="entry name" value="Autotransporter"/>
    <property type="match status" value="1"/>
</dbReference>
<dbReference type="Proteomes" id="UP000183760">
    <property type="component" value="Unassembled WGS sequence"/>
</dbReference>